<dbReference type="AlphaFoldDB" id="A0A0E9QVV5"/>
<protein>
    <submittedName>
        <fullName evidence="1">Uncharacterized protein</fullName>
    </submittedName>
</protein>
<reference evidence="1" key="1">
    <citation type="submission" date="2014-11" db="EMBL/GenBank/DDBJ databases">
        <authorList>
            <person name="Amaro Gonzalez C."/>
        </authorList>
    </citation>
    <scope>NUCLEOTIDE SEQUENCE</scope>
</reference>
<name>A0A0E9QVV5_ANGAN</name>
<proteinExistence type="predicted"/>
<sequence>MFSVRQVLFPKRCIKFSKDALHQWKKHTPAVWDALI</sequence>
<reference evidence="1" key="2">
    <citation type="journal article" date="2015" name="Fish Shellfish Immunol.">
        <title>Early steps in the European eel (Anguilla anguilla)-Vibrio vulnificus interaction in the gills: Role of the RtxA13 toxin.</title>
        <authorList>
            <person name="Callol A."/>
            <person name="Pajuelo D."/>
            <person name="Ebbesson L."/>
            <person name="Teles M."/>
            <person name="MacKenzie S."/>
            <person name="Amaro C."/>
        </authorList>
    </citation>
    <scope>NUCLEOTIDE SEQUENCE</scope>
</reference>
<organism evidence="1">
    <name type="scientific">Anguilla anguilla</name>
    <name type="common">European freshwater eel</name>
    <name type="synonym">Muraena anguilla</name>
    <dbReference type="NCBI Taxonomy" id="7936"/>
    <lineage>
        <taxon>Eukaryota</taxon>
        <taxon>Metazoa</taxon>
        <taxon>Chordata</taxon>
        <taxon>Craniata</taxon>
        <taxon>Vertebrata</taxon>
        <taxon>Euteleostomi</taxon>
        <taxon>Actinopterygii</taxon>
        <taxon>Neopterygii</taxon>
        <taxon>Teleostei</taxon>
        <taxon>Anguilliformes</taxon>
        <taxon>Anguillidae</taxon>
        <taxon>Anguilla</taxon>
    </lineage>
</organism>
<dbReference type="EMBL" id="GBXM01087476">
    <property type="protein sequence ID" value="JAH21101.1"/>
    <property type="molecule type" value="Transcribed_RNA"/>
</dbReference>
<accession>A0A0E9QVV5</accession>
<evidence type="ECO:0000313" key="1">
    <source>
        <dbReference type="EMBL" id="JAH21101.1"/>
    </source>
</evidence>